<proteinExistence type="predicted"/>
<sequence>MFQFGDDFAAFLAAVEFEVDLSLYIAAFGTLAAQFFQTAHAAFVAGTARFDAFAYPRLFLRVEFVEEAVVFGFNRQLLRFFSLYLENEPG</sequence>
<accession>A0A378VYA6</accession>
<evidence type="ECO:0000313" key="1">
    <source>
        <dbReference type="EMBL" id="SUA21263.1"/>
    </source>
</evidence>
<reference evidence="1" key="1">
    <citation type="submission" date="2018-06" db="EMBL/GenBank/DDBJ databases">
        <authorList>
            <consortium name="Pathogen Informatics"/>
            <person name="Doyle S."/>
        </authorList>
    </citation>
    <scope>NUCLEOTIDE SEQUENCE [LARGE SCALE GENOMIC DNA]</scope>
    <source>
        <strain evidence="1">NCTC11421</strain>
    </source>
</reference>
<dbReference type="AlphaFoldDB" id="A0A378VYA6"/>
<protein>
    <submittedName>
        <fullName evidence="1">Uncharacterized protein</fullName>
    </submittedName>
</protein>
<dbReference type="EMBL" id="UGRI01000001">
    <property type="protein sequence ID" value="SUA21263.1"/>
    <property type="molecule type" value="Genomic_DNA"/>
</dbReference>
<name>A0A378VYA6_NEIGO</name>
<gene>
    <name evidence="1" type="ORF">NCTC11421_01338</name>
</gene>
<organism evidence="1">
    <name type="scientific">Neisseria gonorrhoeae</name>
    <dbReference type="NCBI Taxonomy" id="485"/>
    <lineage>
        <taxon>Bacteria</taxon>
        <taxon>Pseudomonadati</taxon>
        <taxon>Pseudomonadota</taxon>
        <taxon>Betaproteobacteria</taxon>
        <taxon>Neisseriales</taxon>
        <taxon>Neisseriaceae</taxon>
        <taxon>Neisseria</taxon>
    </lineage>
</organism>